<dbReference type="KEGG" id="pseg:D3H65_32215"/>
<keyword evidence="3" id="KW-0808">Transferase</keyword>
<dbReference type="InterPro" id="IPR050351">
    <property type="entry name" value="BphY/WalK/GraS-like"/>
</dbReference>
<evidence type="ECO:0000313" key="8">
    <source>
        <dbReference type="EMBL" id="AXY78374.1"/>
    </source>
</evidence>
<dbReference type="InterPro" id="IPR007891">
    <property type="entry name" value="CHASE3"/>
</dbReference>
<dbReference type="InterPro" id="IPR005467">
    <property type="entry name" value="His_kinase_dom"/>
</dbReference>
<accession>A0A3B7MV11</accession>
<dbReference type="PROSITE" id="PS50109">
    <property type="entry name" value="HIS_KIN"/>
    <property type="match status" value="1"/>
</dbReference>
<dbReference type="Gene3D" id="3.30.565.10">
    <property type="entry name" value="Histidine kinase-like ATPase, C-terminal domain"/>
    <property type="match status" value="1"/>
</dbReference>
<dbReference type="SUPFAM" id="SSF47384">
    <property type="entry name" value="Homodimeric domain of signal transducing histidine kinase"/>
    <property type="match status" value="1"/>
</dbReference>
<dbReference type="InterPro" id="IPR036097">
    <property type="entry name" value="HisK_dim/P_sf"/>
</dbReference>
<evidence type="ECO:0000256" key="4">
    <source>
        <dbReference type="ARBA" id="ARBA00022777"/>
    </source>
</evidence>
<proteinExistence type="predicted"/>
<evidence type="ECO:0000259" key="7">
    <source>
        <dbReference type="PROSITE" id="PS50109"/>
    </source>
</evidence>
<keyword evidence="4" id="KW-0418">Kinase</keyword>
<dbReference type="Proteomes" id="UP000263900">
    <property type="component" value="Chromosome"/>
</dbReference>
<dbReference type="GO" id="GO:0000156">
    <property type="term" value="F:phosphorelay response regulator activity"/>
    <property type="evidence" value="ECO:0007669"/>
    <property type="project" value="TreeGrafter"/>
</dbReference>
<keyword evidence="6" id="KW-1133">Transmembrane helix</keyword>
<dbReference type="Pfam" id="PF05227">
    <property type="entry name" value="CHASE3"/>
    <property type="match status" value="1"/>
</dbReference>
<dbReference type="PRINTS" id="PR00344">
    <property type="entry name" value="BCTRLSENSOR"/>
</dbReference>
<dbReference type="EC" id="2.7.13.3" evidence="2"/>
<feature type="coiled-coil region" evidence="5">
    <location>
        <begin position="276"/>
        <end position="306"/>
    </location>
</feature>
<evidence type="ECO:0000256" key="2">
    <source>
        <dbReference type="ARBA" id="ARBA00012438"/>
    </source>
</evidence>
<dbReference type="OrthoDB" id="9124519at2"/>
<keyword evidence="6" id="KW-0472">Membrane</keyword>
<dbReference type="CDD" id="cd19410">
    <property type="entry name" value="HK9-like_sensor"/>
    <property type="match status" value="1"/>
</dbReference>
<dbReference type="InterPro" id="IPR003594">
    <property type="entry name" value="HATPase_dom"/>
</dbReference>
<organism evidence="8 9">
    <name type="scientific">Paraflavitalea soli</name>
    <dbReference type="NCBI Taxonomy" id="2315862"/>
    <lineage>
        <taxon>Bacteria</taxon>
        <taxon>Pseudomonadati</taxon>
        <taxon>Bacteroidota</taxon>
        <taxon>Chitinophagia</taxon>
        <taxon>Chitinophagales</taxon>
        <taxon>Chitinophagaceae</taxon>
        <taxon>Paraflavitalea</taxon>
    </lineage>
</organism>
<dbReference type="InterPro" id="IPR004358">
    <property type="entry name" value="Sig_transdc_His_kin-like_C"/>
</dbReference>
<dbReference type="InterPro" id="IPR036890">
    <property type="entry name" value="HATPase_C_sf"/>
</dbReference>
<keyword evidence="9" id="KW-1185">Reference proteome</keyword>
<dbReference type="AlphaFoldDB" id="A0A3B7MV11"/>
<dbReference type="GO" id="GO:0000155">
    <property type="term" value="F:phosphorelay sensor kinase activity"/>
    <property type="evidence" value="ECO:0007669"/>
    <property type="project" value="InterPro"/>
</dbReference>
<dbReference type="PANTHER" id="PTHR42878">
    <property type="entry name" value="TWO-COMPONENT HISTIDINE KINASE"/>
    <property type="match status" value="1"/>
</dbReference>
<dbReference type="GO" id="GO:0007234">
    <property type="term" value="P:osmosensory signaling via phosphorelay pathway"/>
    <property type="evidence" value="ECO:0007669"/>
    <property type="project" value="TreeGrafter"/>
</dbReference>
<keyword evidence="6" id="KW-0812">Transmembrane</keyword>
<evidence type="ECO:0000256" key="5">
    <source>
        <dbReference type="SAM" id="Coils"/>
    </source>
</evidence>
<gene>
    <name evidence="8" type="ORF">D3H65_32215</name>
</gene>
<comment type="catalytic activity">
    <reaction evidence="1">
        <text>ATP + protein L-histidine = ADP + protein N-phospho-L-histidine.</text>
        <dbReference type="EC" id="2.7.13.3"/>
    </reaction>
</comment>
<reference evidence="8 9" key="1">
    <citation type="submission" date="2018-09" db="EMBL/GenBank/DDBJ databases">
        <title>Genome sequencing of strain 6GH32-13.</title>
        <authorList>
            <person name="Weon H.-Y."/>
            <person name="Heo J."/>
            <person name="Kwon S.-W."/>
        </authorList>
    </citation>
    <scope>NUCLEOTIDE SEQUENCE [LARGE SCALE GENOMIC DNA]</scope>
    <source>
        <strain evidence="8 9">5GH32-13</strain>
    </source>
</reference>
<dbReference type="SUPFAM" id="SSF55874">
    <property type="entry name" value="ATPase domain of HSP90 chaperone/DNA topoisomerase II/histidine kinase"/>
    <property type="match status" value="1"/>
</dbReference>
<feature type="transmembrane region" description="Helical" evidence="6">
    <location>
        <begin position="245"/>
        <end position="266"/>
    </location>
</feature>
<name>A0A3B7MV11_9BACT</name>
<sequence>MLMDHVKRLYALYYKPYSKKEFFTQKMRKCRILLSHSPFYPLTTLPAALPNCRTIYTIWGITSMKFRFQYIYALFILSFGILTVLSVLFYKRLMDSTQASNEVEHNYETMLLLGQVDSYLKDAINSEQGFILTGDSSLLTPGLSNAAKIPGLLDSIRHFSGAAHNQLTNLARLRGLVADRIRQVKDNISKATHNMDEENLRRRLLEGKVVMADYRQLYDKMQSMEIREKMEPDARKKMGQRNTPNLLYATFIFAAACLIISFFFILRELRKRLEFQQQLQQQVGILNRANAELEQLTNIASHHLQEPLRKIQTFSNQVITRYRELPEEVNLLLGKMDMAAKHMHGLTRDMVKYSSLINTQETLMQVDLNYVLMKVAENLDEKLTIKQAQLIITNTLPVIKGIPSQLAILFEQLIDNSIKFSRKEVPPVITIANEAISGSKITNKILTVLGGSRYYKISIADNGMGFDNKYVDKMFYLFQKLETQPTIQSKGIGLPMVQRIMINHGGNITAMGVAGEGAVFHLYFPIPNI</sequence>
<evidence type="ECO:0000256" key="1">
    <source>
        <dbReference type="ARBA" id="ARBA00000085"/>
    </source>
</evidence>
<dbReference type="Pfam" id="PF02518">
    <property type="entry name" value="HATPase_c"/>
    <property type="match status" value="1"/>
</dbReference>
<feature type="transmembrane region" description="Helical" evidence="6">
    <location>
        <begin position="70"/>
        <end position="90"/>
    </location>
</feature>
<dbReference type="Gene3D" id="1.10.287.130">
    <property type="match status" value="1"/>
</dbReference>
<evidence type="ECO:0000256" key="3">
    <source>
        <dbReference type="ARBA" id="ARBA00022679"/>
    </source>
</evidence>
<evidence type="ECO:0000313" key="9">
    <source>
        <dbReference type="Proteomes" id="UP000263900"/>
    </source>
</evidence>
<dbReference type="PANTHER" id="PTHR42878:SF15">
    <property type="entry name" value="BACTERIOPHYTOCHROME"/>
    <property type="match status" value="1"/>
</dbReference>
<feature type="domain" description="Histidine kinase" evidence="7">
    <location>
        <begin position="299"/>
        <end position="528"/>
    </location>
</feature>
<dbReference type="EMBL" id="CP032157">
    <property type="protein sequence ID" value="AXY78374.1"/>
    <property type="molecule type" value="Genomic_DNA"/>
</dbReference>
<evidence type="ECO:0000256" key="6">
    <source>
        <dbReference type="SAM" id="Phobius"/>
    </source>
</evidence>
<protein>
    <recommendedName>
        <fullName evidence="2">histidine kinase</fullName>
        <ecNumber evidence="2">2.7.13.3</ecNumber>
    </recommendedName>
</protein>
<dbReference type="GO" id="GO:0030295">
    <property type="term" value="F:protein kinase activator activity"/>
    <property type="evidence" value="ECO:0007669"/>
    <property type="project" value="TreeGrafter"/>
</dbReference>
<keyword evidence="5" id="KW-0175">Coiled coil</keyword>
<dbReference type="SMART" id="SM00387">
    <property type="entry name" value="HATPase_c"/>
    <property type="match status" value="1"/>
</dbReference>